<evidence type="ECO:0000256" key="1">
    <source>
        <dbReference type="ARBA" id="ARBA00004167"/>
    </source>
</evidence>
<dbReference type="GeneID" id="11518047"/>
<evidence type="ECO:0000256" key="6">
    <source>
        <dbReference type="SAM" id="Phobius"/>
    </source>
</evidence>
<keyword evidence="2 6" id="KW-0812">Transmembrane</keyword>
<dbReference type="GO" id="GO:0016020">
    <property type="term" value="C:membrane"/>
    <property type="evidence" value="ECO:0007669"/>
    <property type="project" value="UniProtKB-SubCell"/>
</dbReference>
<dbReference type="PANTHER" id="PTHR15549">
    <property type="entry name" value="PAIRED IMMUNOGLOBULIN-LIKE TYPE 2 RECEPTOR"/>
    <property type="match status" value="1"/>
</dbReference>
<dbReference type="OrthoDB" id="3943216at2759"/>
<evidence type="ECO:0000259" key="7">
    <source>
        <dbReference type="PROSITE" id="PS50948"/>
    </source>
</evidence>
<dbReference type="InterPro" id="IPR051694">
    <property type="entry name" value="Immunoregulatory_rcpt-like"/>
</dbReference>
<dbReference type="RefSeq" id="XP_003652718.1">
    <property type="nucleotide sequence ID" value="XM_003652670.1"/>
</dbReference>
<feature type="region of interest" description="Disordered" evidence="5">
    <location>
        <begin position="438"/>
        <end position="493"/>
    </location>
</feature>
<reference evidence="8 9" key="1">
    <citation type="journal article" date="2011" name="Nat. Biotechnol.">
        <title>Comparative genomic analysis of the thermophilic biomass-degrading fungi Myceliophthora thermophila and Thielavia terrestris.</title>
        <authorList>
            <person name="Berka R.M."/>
            <person name="Grigoriev I.V."/>
            <person name="Otillar R."/>
            <person name="Salamov A."/>
            <person name="Grimwood J."/>
            <person name="Reid I."/>
            <person name="Ishmael N."/>
            <person name="John T."/>
            <person name="Darmond C."/>
            <person name="Moisan M.-C."/>
            <person name="Henrissat B."/>
            <person name="Coutinho P.M."/>
            <person name="Lombard V."/>
            <person name="Natvig D.O."/>
            <person name="Lindquist E."/>
            <person name="Schmutz J."/>
            <person name="Lucas S."/>
            <person name="Harris P."/>
            <person name="Powlowski J."/>
            <person name="Bellemare A."/>
            <person name="Taylor D."/>
            <person name="Butler G."/>
            <person name="de Vries R.P."/>
            <person name="Allijn I.E."/>
            <person name="van den Brink J."/>
            <person name="Ushinsky S."/>
            <person name="Storms R."/>
            <person name="Powell A.J."/>
            <person name="Paulsen I.T."/>
            <person name="Elbourne L.D.H."/>
            <person name="Baker S.E."/>
            <person name="Magnuson J."/>
            <person name="LaBoissiere S."/>
            <person name="Clutterbuck A.J."/>
            <person name="Martinez D."/>
            <person name="Wogulis M."/>
            <person name="de Leon A.L."/>
            <person name="Rey M.W."/>
            <person name="Tsang A."/>
        </authorList>
    </citation>
    <scope>NUCLEOTIDE SEQUENCE [LARGE SCALE GENOMIC DNA]</scope>
    <source>
        <strain evidence="9">ATCC 38088 / NRRL 8126</strain>
    </source>
</reference>
<dbReference type="Gene3D" id="3.50.4.10">
    <property type="entry name" value="Hepatocyte Growth Factor"/>
    <property type="match status" value="1"/>
</dbReference>
<feature type="region of interest" description="Disordered" evidence="5">
    <location>
        <begin position="372"/>
        <end position="415"/>
    </location>
</feature>
<dbReference type="HOGENOM" id="CLU_553412_0_0_1"/>
<dbReference type="Pfam" id="PF00024">
    <property type="entry name" value="PAN_1"/>
    <property type="match status" value="1"/>
</dbReference>
<evidence type="ECO:0000256" key="2">
    <source>
        <dbReference type="ARBA" id="ARBA00022692"/>
    </source>
</evidence>
<keyword evidence="4 6" id="KW-0472">Membrane</keyword>
<dbReference type="Pfam" id="PF14295">
    <property type="entry name" value="PAN_4"/>
    <property type="match status" value="1"/>
</dbReference>
<name>G2QZQ3_THETT</name>
<feature type="compositionally biased region" description="Basic and acidic residues" evidence="5">
    <location>
        <begin position="439"/>
        <end position="466"/>
    </location>
</feature>
<organism evidence="8 9">
    <name type="scientific">Thermothielavioides terrestris (strain ATCC 38088 / NRRL 8126)</name>
    <name type="common">Thielavia terrestris</name>
    <dbReference type="NCBI Taxonomy" id="578455"/>
    <lineage>
        <taxon>Eukaryota</taxon>
        <taxon>Fungi</taxon>
        <taxon>Dikarya</taxon>
        <taxon>Ascomycota</taxon>
        <taxon>Pezizomycotina</taxon>
        <taxon>Sordariomycetes</taxon>
        <taxon>Sordariomycetidae</taxon>
        <taxon>Sordariales</taxon>
        <taxon>Chaetomiaceae</taxon>
        <taxon>Thermothielavioides</taxon>
        <taxon>Thermothielavioides terrestris</taxon>
    </lineage>
</organism>
<feature type="domain" description="Apple" evidence="7">
    <location>
        <begin position="113"/>
        <end position="202"/>
    </location>
</feature>
<dbReference type="Proteomes" id="UP000008181">
    <property type="component" value="Chromosome 2"/>
</dbReference>
<dbReference type="EMBL" id="CP003010">
    <property type="protein sequence ID" value="AEO66382.1"/>
    <property type="molecule type" value="Genomic_DNA"/>
</dbReference>
<evidence type="ECO:0000256" key="5">
    <source>
        <dbReference type="SAM" id="MobiDB-lite"/>
    </source>
</evidence>
<evidence type="ECO:0000256" key="4">
    <source>
        <dbReference type="ARBA" id="ARBA00023136"/>
    </source>
</evidence>
<dbReference type="PROSITE" id="PS50948">
    <property type="entry name" value="PAN"/>
    <property type="match status" value="1"/>
</dbReference>
<feature type="compositionally biased region" description="Polar residues" evidence="5">
    <location>
        <begin position="257"/>
        <end position="266"/>
    </location>
</feature>
<feature type="compositionally biased region" description="Low complexity" evidence="5">
    <location>
        <begin position="267"/>
        <end position="288"/>
    </location>
</feature>
<feature type="compositionally biased region" description="Low complexity" evidence="5">
    <location>
        <begin position="211"/>
        <end position="224"/>
    </location>
</feature>
<feature type="region of interest" description="Disordered" evidence="5">
    <location>
        <begin position="209"/>
        <end position="288"/>
    </location>
</feature>
<dbReference type="InterPro" id="IPR003609">
    <property type="entry name" value="Pan_app"/>
</dbReference>
<dbReference type="AlphaFoldDB" id="G2QZQ3"/>
<feature type="transmembrane region" description="Helical" evidence="6">
    <location>
        <begin position="343"/>
        <end position="367"/>
    </location>
</feature>
<keyword evidence="3 6" id="KW-1133">Transmembrane helix</keyword>
<keyword evidence="9" id="KW-1185">Reference proteome</keyword>
<proteinExistence type="predicted"/>
<protein>
    <recommendedName>
        <fullName evidence="7">Apple domain-containing protein</fullName>
    </recommendedName>
</protein>
<evidence type="ECO:0000313" key="8">
    <source>
        <dbReference type="EMBL" id="AEO66382.1"/>
    </source>
</evidence>
<accession>G2QZQ3</accession>
<evidence type="ECO:0000313" key="9">
    <source>
        <dbReference type="Proteomes" id="UP000008181"/>
    </source>
</evidence>
<dbReference type="PANTHER" id="PTHR15549:SF30">
    <property type="entry name" value="MID2 DOMAIN-CONTAINING PROTEIN"/>
    <property type="match status" value="1"/>
</dbReference>
<evidence type="ECO:0000256" key="3">
    <source>
        <dbReference type="ARBA" id="ARBA00022989"/>
    </source>
</evidence>
<comment type="subcellular location">
    <subcellularLocation>
        <location evidence="1">Membrane</location>
        <topology evidence="1">Single-pass membrane protein</topology>
    </subcellularLocation>
</comment>
<sequence length="493" mass="50796">MWPRELRVVERGGVQRRQNKTPCPGGNGTTIGTDQSFTVLCNTDLGGDVLSRPSAGDLTACVDLCSSFHPKCDAVSFDAGRCTLKARLRPEAQRPSRRIESAIGQFPGASSNCPTLNGAQQALGTSFTTLCGFIIDGNDISQNYAPTFQDCMGQCASTTGCAALSFDPSQNLGFKNCYLKTTVTNSSAVAADQRTDSAMVTVAAAENPIDSSVSPSSSSSLAATPAPPASSGPGVSTLPLSSSSTSASGGAVFFTPPSGSTETVPETASASPASPTSMPTTSTLTSNSPTIQTTGLVITPSSSLAINSLPFIFPHTSPTLASSVAASGPEAAGQGVGDGTPSMAWVAGPVVGGVAAIALIAVSFAVFRRRRRASGTEEPSDSRPSPLTRLFSPLSDGNRGSGKRKSRLGNFSAVESGRPSVEVARVVQFLRGRPVGMERLADIEDGEAKSERESEKAGKEKEKGKEGTPAPEAKNARPPLRKSLNGLSQNKWS</sequence>
<feature type="compositionally biased region" description="Low complexity" evidence="5">
    <location>
        <begin position="231"/>
        <end position="252"/>
    </location>
</feature>
<dbReference type="GO" id="GO:0071944">
    <property type="term" value="C:cell periphery"/>
    <property type="evidence" value="ECO:0007669"/>
    <property type="project" value="UniProtKB-ARBA"/>
</dbReference>
<gene>
    <name evidence="8" type="ORF">THITE_2114458</name>
</gene>
<dbReference type="eggNOG" id="ENOG502R3D2">
    <property type="taxonomic scope" value="Eukaryota"/>
</dbReference>
<dbReference type="KEGG" id="ttt:THITE_2114458"/>